<dbReference type="InterPro" id="IPR017970">
    <property type="entry name" value="Homeobox_CS"/>
</dbReference>
<evidence type="ECO:0000313" key="15">
    <source>
        <dbReference type="EMBL" id="KAJ9596893.1"/>
    </source>
</evidence>
<dbReference type="InterPro" id="IPR001781">
    <property type="entry name" value="Znf_LIM"/>
</dbReference>
<dbReference type="InterPro" id="IPR001356">
    <property type="entry name" value="HD"/>
</dbReference>
<evidence type="ECO:0000313" key="16">
    <source>
        <dbReference type="Proteomes" id="UP001233999"/>
    </source>
</evidence>
<keyword evidence="4 10" id="KW-0862">Zinc</keyword>
<keyword evidence="2 10" id="KW-0479">Metal-binding</keyword>
<sequence length="265" mass="30256">FQVKAYWLYVKKCLGCSERIGPEELVMRALDSVFHLRCFVCVVCGIRLQKGDQFVIKQGQLFCRPDYEKEVEMLQGYAQGEYSCDDLVPAARAQDGRRGPKRPRTILTTQQRRAFKASFEISPKPCRKVREALAKETGLSVRIVQVWFQNQRAKMKKIQKKARQDNKNNKDDECSDEKIQKTKVKEEEQSPTGTASFLNDSCSDTEPGSLHAGPGGDGYHPLSQPTSGDQHHHFLPIKEELLDNDESTFYSSKNERQPLQQDFPP</sequence>
<dbReference type="GO" id="GO:0046872">
    <property type="term" value="F:metal ion binding"/>
    <property type="evidence" value="ECO:0007669"/>
    <property type="project" value="UniProtKB-KW"/>
</dbReference>
<evidence type="ECO:0000256" key="2">
    <source>
        <dbReference type="ARBA" id="ARBA00022723"/>
    </source>
</evidence>
<feature type="compositionally biased region" description="Basic and acidic residues" evidence="12">
    <location>
        <begin position="229"/>
        <end position="241"/>
    </location>
</feature>
<dbReference type="InterPro" id="IPR050453">
    <property type="entry name" value="LIM_Homeobox_TF"/>
</dbReference>
<dbReference type="SMART" id="SM00132">
    <property type="entry name" value="LIM"/>
    <property type="match status" value="1"/>
</dbReference>
<feature type="compositionally biased region" description="Basic and acidic residues" evidence="12">
    <location>
        <begin position="162"/>
        <end position="188"/>
    </location>
</feature>
<feature type="domain" description="LIM zinc-binding" evidence="13">
    <location>
        <begin position="11"/>
        <end position="73"/>
    </location>
</feature>
<evidence type="ECO:0000256" key="4">
    <source>
        <dbReference type="ARBA" id="ARBA00022833"/>
    </source>
</evidence>
<proteinExistence type="predicted"/>
<dbReference type="SMART" id="SM00389">
    <property type="entry name" value="HOX"/>
    <property type="match status" value="1"/>
</dbReference>
<dbReference type="GO" id="GO:0030182">
    <property type="term" value="P:neuron differentiation"/>
    <property type="evidence" value="ECO:0007669"/>
    <property type="project" value="TreeGrafter"/>
</dbReference>
<dbReference type="Gene3D" id="2.10.110.10">
    <property type="entry name" value="Cysteine Rich Protein"/>
    <property type="match status" value="1"/>
</dbReference>
<evidence type="ECO:0000256" key="6">
    <source>
        <dbReference type="ARBA" id="ARBA00023125"/>
    </source>
</evidence>
<dbReference type="PANTHER" id="PTHR24208:SF175">
    <property type="entry name" value="FI06571P"/>
    <property type="match status" value="1"/>
</dbReference>
<keyword evidence="7 9" id="KW-0371">Homeobox</keyword>
<evidence type="ECO:0000256" key="5">
    <source>
        <dbReference type="ARBA" id="ARBA00023038"/>
    </source>
</evidence>
<keyword evidence="16" id="KW-1185">Reference proteome</keyword>
<evidence type="ECO:0000259" key="14">
    <source>
        <dbReference type="PROSITE" id="PS50071"/>
    </source>
</evidence>
<evidence type="ECO:0000256" key="12">
    <source>
        <dbReference type="SAM" id="MobiDB-lite"/>
    </source>
</evidence>
<dbReference type="AlphaFoldDB" id="A0AAD8ENP6"/>
<name>A0AAD8ENP6_DIPPU</name>
<evidence type="ECO:0000256" key="10">
    <source>
        <dbReference type="PROSITE-ProRule" id="PRU00125"/>
    </source>
</evidence>
<keyword evidence="3" id="KW-0677">Repeat</keyword>
<dbReference type="PROSITE" id="PS50023">
    <property type="entry name" value="LIM_DOMAIN_2"/>
    <property type="match status" value="1"/>
</dbReference>
<dbReference type="Proteomes" id="UP001233999">
    <property type="component" value="Unassembled WGS sequence"/>
</dbReference>
<comment type="subcellular location">
    <subcellularLocation>
        <location evidence="1 9 11">Nucleus</location>
    </subcellularLocation>
</comment>
<evidence type="ECO:0000259" key="13">
    <source>
        <dbReference type="PROSITE" id="PS50023"/>
    </source>
</evidence>
<evidence type="ECO:0000256" key="9">
    <source>
        <dbReference type="PROSITE-ProRule" id="PRU00108"/>
    </source>
</evidence>
<protein>
    <submittedName>
        <fullName evidence="15">Uncharacterized protein</fullName>
    </submittedName>
</protein>
<feature type="non-terminal residue" evidence="15">
    <location>
        <position position="265"/>
    </location>
</feature>
<dbReference type="GO" id="GO:0000981">
    <property type="term" value="F:DNA-binding transcription factor activity, RNA polymerase II-specific"/>
    <property type="evidence" value="ECO:0007669"/>
    <property type="project" value="InterPro"/>
</dbReference>
<keyword evidence="6 9" id="KW-0238">DNA-binding</keyword>
<dbReference type="PROSITE" id="PS00027">
    <property type="entry name" value="HOMEOBOX_1"/>
    <property type="match status" value="1"/>
</dbReference>
<dbReference type="PANTHER" id="PTHR24208">
    <property type="entry name" value="LIM/HOMEOBOX PROTEIN LHX"/>
    <property type="match status" value="1"/>
</dbReference>
<dbReference type="SUPFAM" id="SSF46689">
    <property type="entry name" value="Homeodomain-like"/>
    <property type="match status" value="1"/>
</dbReference>
<reference evidence="15" key="2">
    <citation type="submission" date="2023-05" db="EMBL/GenBank/DDBJ databases">
        <authorList>
            <person name="Fouks B."/>
        </authorList>
    </citation>
    <scope>NUCLEOTIDE SEQUENCE</scope>
    <source>
        <strain evidence="15">Stay&amp;Tobe</strain>
        <tissue evidence="15">Testes</tissue>
    </source>
</reference>
<dbReference type="GO" id="GO:0000977">
    <property type="term" value="F:RNA polymerase II transcription regulatory region sequence-specific DNA binding"/>
    <property type="evidence" value="ECO:0007669"/>
    <property type="project" value="TreeGrafter"/>
</dbReference>
<dbReference type="FunFam" id="1.10.10.60:FF:000227">
    <property type="entry name" value="LIM homeobox transcription factor"/>
    <property type="match status" value="1"/>
</dbReference>
<dbReference type="CDD" id="cd00086">
    <property type="entry name" value="homeodomain"/>
    <property type="match status" value="1"/>
</dbReference>
<feature type="DNA-binding region" description="Homeobox" evidence="9">
    <location>
        <begin position="100"/>
        <end position="159"/>
    </location>
</feature>
<dbReference type="Pfam" id="PF00412">
    <property type="entry name" value="LIM"/>
    <property type="match status" value="1"/>
</dbReference>
<keyword evidence="5 10" id="KW-0440">LIM domain</keyword>
<dbReference type="PROSITE" id="PS00478">
    <property type="entry name" value="LIM_DOMAIN_1"/>
    <property type="match status" value="1"/>
</dbReference>
<gene>
    <name evidence="15" type="ORF">L9F63_012074</name>
</gene>
<evidence type="ECO:0000256" key="3">
    <source>
        <dbReference type="ARBA" id="ARBA00022737"/>
    </source>
</evidence>
<dbReference type="Gene3D" id="1.10.10.60">
    <property type="entry name" value="Homeodomain-like"/>
    <property type="match status" value="1"/>
</dbReference>
<organism evidence="15 16">
    <name type="scientific">Diploptera punctata</name>
    <name type="common">Pacific beetle cockroach</name>
    <dbReference type="NCBI Taxonomy" id="6984"/>
    <lineage>
        <taxon>Eukaryota</taxon>
        <taxon>Metazoa</taxon>
        <taxon>Ecdysozoa</taxon>
        <taxon>Arthropoda</taxon>
        <taxon>Hexapoda</taxon>
        <taxon>Insecta</taxon>
        <taxon>Pterygota</taxon>
        <taxon>Neoptera</taxon>
        <taxon>Polyneoptera</taxon>
        <taxon>Dictyoptera</taxon>
        <taxon>Blattodea</taxon>
        <taxon>Blaberoidea</taxon>
        <taxon>Blaberidae</taxon>
        <taxon>Diplopterinae</taxon>
        <taxon>Diploptera</taxon>
    </lineage>
</organism>
<comment type="caution">
    <text evidence="15">The sequence shown here is derived from an EMBL/GenBank/DDBJ whole genome shotgun (WGS) entry which is preliminary data.</text>
</comment>
<dbReference type="InterPro" id="IPR009057">
    <property type="entry name" value="Homeodomain-like_sf"/>
</dbReference>
<evidence type="ECO:0000256" key="11">
    <source>
        <dbReference type="RuleBase" id="RU000682"/>
    </source>
</evidence>
<feature type="region of interest" description="Disordered" evidence="12">
    <location>
        <begin position="158"/>
        <end position="265"/>
    </location>
</feature>
<keyword evidence="8 9" id="KW-0539">Nucleus</keyword>
<evidence type="ECO:0000256" key="8">
    <source>
        <dbReference type="ARBA" id="ARBA00023242"/>
    </source>
</evidence>
<accession>A0AAD8ENP6</accession>
<evidence type="ECO:0000256" key="1">
    <source>
        <dbReference type="ARBA" id="ARBA00004123"/>
    </source>
</evidence>
<feature type="non-terminal residue" evidence="15">
    <location>
        <position position="1"/>
    </location>
</feature>
<evidence type="ECO:0000256" key="7">
    <source>
        <dbReference type="ARBA" id="ARBA00023155"/>
    </source>
</evidence>
<dbReference type="SUPFAM" id="SSF57716">
    <property type="entry name" value="Glucocorticoid receptor-like (DNA-binding domain)"/>
    <property type="match status" value="1"/>
</dbReference>
<feature type="compositionally biased region" description="Polar residues" evidence="12">
    <location>
        <begin position="190"/>
        <end position="206"/>
    </location>
</feature>
<dbReference type="PROSITE" id="PS50071">
    <property type="entry name" value="HOMEOBOX_2"/>
    <property type="match status" value="1"/>
</dbReference>
<dbReference type="GO" id="GO:0005634">
    <property type="term" value="C:nucleus"/>
    <property type="evidence" value="ECO:0007669"/>
    <property type="project" value="UniProtKB-SubCell"/>
</dbReference>
<reference evidence="15" key="1">
    <citation type="journal article" date="2023" name="IScience">
        <title>Live-bearing cockroach genome reveals convergent evolutionary mechanisms linked to viviparity in insects and beyond.</title>
        <authorList>
            <person name="Fouks B."/>
            <person name="Harrison M.C."/>
            <person name="Mikhailova A.A."/>
            <person name="Marchal E."/>
            <person name="English S."/>
            <person name="Carruthers M."/>
            <person name="Jennings E.C."/>
            <person name="Chiamaka E.L."/>
            <person name="Frigard R.A."/>
            <person name="Pippel M."/>
            <person name="Attardo G.M."/>
            <person name="Benoit J.B."/>
            <person name="Bornberg-Bauer E."/>
            <person name="Tobe S.S."/>
        </authorList>
    </citation>
    <scope>NUCLEOTIDE SEQUENCE</scope>
    <source>
        <strain evidence="15">Stay&amp;Tobe</strain>
    </source>
</reference>
<feature type="domain" description="Homeobox" evidence="14">
    <location>
        <begin position="98"/>
        <end position="158"/>
    </location>
</feature>
<dbReference type="EMBL" id="JASPKZ010001956">
    <property type="protein sequence ID" value="KAJ9596893.1"/>
    <property type="molecule type" value="Genomic_DNA"/>
</dbReference>
<feature type="compositionally biased region" description="Polar residues" evidence="12">
    <location>
        <begin position="247"/>
        <end position="265"/>
    </location>
</feature>
<dbReference type="FunFam" id="2.10.110.10:FF:000103">
    <property type="entry name" value="LIM homeobox transcription factor 1-beta"/>
    <property type="match status" value="1"/>
</dbReference>
<dbReference type="Pfam" id="PF00046">
    <property type="entry name" value="Homeodomain"/>
    <property type="match status" value="1"/>
</dbReference>